<protein>
    <submittedName>
        <fullName evidence="3">Uncharacterized protein</fullName>
    </submittedName>
</protein>
<sequence length="223" mass="25776">MHILRWFRRTSVFSNLIFVDTIMHIVCALFGMFELLERTKESLRQITFNDLRYVLVALCFQLHIIVLSTVFGVRHQQPSGLNAPWWDRVYHVGSLSYYFVMTVFHGMISIYEWQHLWKCVCSCIIGYVHELVVTSLILRTELDMYGVSVSDIPRSTVTNKVETTTYQLALTTEQSVTREATTWGSQTTSRQLPVVTSAENSENLRSVQTESFLETPHKKATVK</sequence>
<evidence type="ECO:0000313" key="3">
    <source>
        <dbReference type="EnsemblMetazoa" id="XP_022659050"/>
    </source>
</evidence>
<evidence type="ECO:0000256" key="2">
    <source>
        <dbReference type="SAM" id="Phobius"/>
    </source>
</evidence>
<keyword evidence="4" id="KW-1185">Reference proteome</keyword>
<reference evidence="3" key="1">
    <citation type="submission" date="2021-01" db="UniProtKB">
        <authorList>
            <consortium name="EnsemblMetazoa"/>
        </authorList>
    </citation>
    <scope>IDENTIFICATION</scope>
</reference>
<feature type="transmembrane region" description="Helical" evidence="2">
    <location>
        <begin position="95"/>
        <end position="113"/>
    </location>
</feature>
<dbReference type="GeneID" id="111249441"/>
<feature type="region of interest" description="Disordered" evidence="1">
    <location>
        <begin position="194"/>
        <end position="223"/>
    </location>
</feature>
<feature type="compositionally biased region" description="Polar residues" evidence="1">
    <location>
        <begin position="197"/>
        <end position="212"/>
    </location>
</feature>
<evidence type="ECO:0000313" key="4">
    <source>
        <dbReference type="Proteomes" id="UP000594260"/>
    </source>
</evidence>
<dbReference type="AlphaFoldDB" id="A0A7M7KCQ4"/>
<keyword evidence="2" id="KW-1133">Transmembrane helix</keyword>
<name>A0A7M7KCQ4_VARDE</name>
<feature type="transmembrane region" description="Helical" evidence="2">
    <location>
        <begin position="12"/>
        <end position="33"/>
    </location>
</feature>
<dbReference type="RefSeq" id="XP_022659050.1">
    <property type="nucleotide sequence ID" value="XM_022803315.1"/>
</dbReference>
<feature type="transmembrane region" description="Helical" evidence="2">
    <location>
        <begin position="53"/>
        <end position="74"/>
    </location>
</feature>
<accession>A0A7M7KCQ4</accession>
<keyword evidence="2" id="KW-0472">Membrane</keyword>
<evidence type="ECO:0000256" key="1">
    <source>
        <dbReference type="SAM" id="MobiDB-lite"/>
    </source>
</evidence>
<keyword evidence="2" id="KW-0812">Transmembrane</keyword>
<dbReference type="Proteomes" id="UP000594260">
    <property type="component" value="Unplaced"/>
</dbReference>
<proteinExistence type="predicted"/>
<dbReference type="EnsemblMetazoa" id="XM_022803315">
    <property type="protein sequence ID" value="XP_022659050"/>
    <property type="gene ID" value="LOC111249441"/>
</dbReference>
<organism evidence="3 4">
    <name type="scientific">Varroa destructor</name>
    <name type="common">Honeybee mite</name>
    <dbReference type="NCBI Taxonomy" id="109461"/>
    <lineage>
        <taxon>Eukaryota</taxon>
        <taxon>Metazoa</taxon>
        <taxon>Ecdysozoa</taxon>
        <taxon>Arthropoda</taxon>
        <taxon>Chelicerata</taxon>
        <taxon>Arachnida</taxon>
        <taxon>Acari</taxon>
        <taxon>Parasitiformes</taxon>
        <taxon>Mesostigmata</taxon>
        <taxon>Gamasina</taxon>
        <taxon>Dermanyssoidea</taxon>
        <taxon>Varroidae</taxon>
        <taxon>Varroa</taxon>
    </lineage>
</organism>